<reference evidence="4 5" key="1">
    <citation type="submission" date="2020-08" db="EMBL/GenBank/DDBJ databases">
        <authorList>
            <person name="Hejnol A."/>
        </authorList>
    </citation>
    <scope>NUCLEOTIDE SEQUENCE [LARGE SCALE GENOMIC DNA]</scope>
</reference>
<dbReference type="InterPro" id="IPR011992">
    <property type="entry name" value="EF-hand-dom_pair"/>
</dbReference>
<feature type="compositionally biased region" description="Polar residues" evidence="2">
    <location>
        <begin position="2301"/>
        <end position="2311"/>
    </location>
</feature>
<evidence type="ECO:0000256" key="1">
    <source>
        <dbReference type="SAM" id="Coils"/>
    </source>
</evidence>
<evidence type="ECO:0000313" key="4">
    <source>
        <dbReference type="EMBL" id="CAD5119307.1"/>
    </source>
</evidence>
<comment type="caution">
    <text evidence="4">The sequence shown here is derived from an EMBL/GenBank/DDBJ whole genome shotgun (WGS) entry which is preliminary data.</text>
</comment>
<feature type="compositionally biased region" description="Basic and acidic residues" evidence="2">
    <location>
        <begin position="2222"/>
        <end position="2239"/>
    </location>
</feature>
<sequence length="2373" mass="275167">MKTLEEMFDILDASRKGFLTAEQVKEFFERAHICSVNFKHVVKSIEWVVGPNGKVVKSKFSQVLQELSRRKDVEDKAQWDFIGLDKFGSSRISVSEALLLFQITHGNEFLIDFWHQFIDSRGDLGTTVPVSYDEMRMWLCDHPFERPNKDEDEPDTAEEELARLAEDFEMALDSEIAKLIQKTDEELLADRDWNEKKSNRLARRKLGNWEKNGVSGLFDDDGIDDITEDIAQPLKRGISVVFDLLNLKYDILRERVIILMAEGDMGSGLWIGSTPSQQKAVLRKISTTEKQLRRKKQLASSSHAIPGSHILLRNFDALLGKLGEELTADQRSLNIRRRDMKKSGTKEVEIEQTLKRLFEESLDSRMKCGDALVILEERQEKERKLLLSMSPNLLTESHGRLAAQITSLRRFDHPETCALSVGLLERNQLPVSSFFEADYLRQERLAKIKMNDDFSKSTDHVGDDYIGCLIKSISLRHLNEYEELLSLIKSLPEKIPSTDSNEREKKMTILQNERENLRESADDLRIKNKKKHIAIFQEACKLYLMDLTRESGILRLHTELQLQQHLDLDKIVRNLGNLNDKELKAKSIEEEKKLKQHDMDNIAAVLLNQGNISEDEKPYVVSIEVKYAALKDVAIQHSLEYEYGPDWGRLSQDEKKNLRLKRAKEEAVARERGEPDGFSPLMGKLGSKLSDLNFYMGPVREGALLDSSNILYDLTVRMRIEKEAVLNTLRKNGLNDVLLVAIRHEAWRAIKESDTGVSALSVGLVERVFCDSDPEDDARQLLLAKLRYKLRQKRLEQGQIWSREKDEGGNIDNDLNSWRRAFLIEMSKKHREEIEVILYVLQDPSMDSLVDAALKMGDIERTKRLSELSFKRNVVNDDLDQRMELIEEAAAIRIACKLDEEDHVQSSHEEIAYGIVADVQAAQYKELSSAMRTLANQDQNDLMYKRGREIDSRNDQNVHNILDVLTKYVGELSDDSILQALDDRQAALEALLDDGCPQDVRDKLKKDFEEERRLLLDRLRGFNRKYMSERERQALLMRLKRQQRQIKSQERLDDALLLLSTTSDYENSLMKKQQSERERQKELALKRLAALKAKKVGKIPCPEIDNDRRTMKDTILKLADQMFEQERQLLVEMVSRDENDRMAESMSSEQRTNQLDELYKNLRNLPPESTQSRLDLLNRAAFLKRANRMASLRRSNQESSLQDILASLLLDLEQKQNQEMNVLMDTLALDNDKDAMQEQLKYSFCIQNDNVPNLEQIICSAESSSPQESNNETVVDALKDKYDALRDTVLLDILSENDSKFDSLSKEEKNKILLELKANDSKVNELIQKGTSGNDERSKKRKNVLEDLKNDYEKEKAELLALLGKMKDKEDADRKLQLELARLRHEERLARRNDMYFTASRLLTQSESLTKNLDKEKKRQMEIAKARLEARRKRKIQGQELEEITPDSHDALIRGLETKHEKERNFLIDLLENVTNRGINPIKEKEFRNLVDILTHTWDEIISKEEGNPDIVLEKAAAAYLGVSKNQEEAKVILVANLQKQQDEECRNLLHNQSNIEKDTLQKLLDAQNNNFKSKEPIASLLLIMPEKVEDEMMKVLDMKYESMRNKILVGALTEKVGGEEAWNKLSDEERLNLLIEVKLKEKQLRKEKRLNEAEELIGNMDIEVGDTWKESKERIENRANRSKQLINQRKQEGLSTNPALIDALLDEEEIEEKSKRRRNVLEDLQMHFEEEQAALLALLKSQTVRALTEKEKQMLLARQKAEKRRLQRENDLKAAVSELLTEGNRAEQSITAERERQRELATKRLAAMRLKYRNKTKDEIYNELLEEDKKIEEEDSRALYDLKSRGIGPLHHIFMERLERCHANERKLLGRLLASGASEKDLIAQLMSMTTPSIKSDLENMQGERANWRQEMEQLSTDNLSELEKEVHLRKVADERTKQFSILKKAALLKSRAELDNLVNPNEDTEKIQQQIAISLLADLQQLQKAEIMAISDKMGKMHGDEVIRLLKHQKNTNLKGYFDNLTSLLFKVREEEKVEAGLSQTQVEAAEKDLKQEFDDKESKIRKNMSEGVDIDAELAKLKEDYERRKSALLRSIDRQKKIALSKLDARRSERELRLRQEEAVASVLEASKEDEQKIKQKISEERSRQTELMRKRLAERKRSRKQSIEDHGLIDSSSIKSKRSTSAEVQIPGLQREKTVIPTKFSDSLAEKEFARLKRDVASKAEALEREKTRQEEQFKKRLRGQRRKSQSEVQEVLLRGEEQRIQLERNLQEERERQRKQTRDQLERARTEKSVVREVTPVSSKKPNIPQNAEEMERLSKQLDERYRIALSTEESIQREVKAPPVKLDDNERLKKLKDRRKSRSKSLPAEDN</sequence>
<dbReference type="SUPFAM" id="SSF47473">
    <property type="entry name" value="EF-hand"/>
    <property type="match status" value="1"/>
</dbReference>
<feature type="region of interest" description="Disordered" evidence="2">
    <location>
        <begin position="2334"/>
        <end position="2373"/>
    </location>
</feature>
<dbReference type="Proteomes" id="UP000549394">
    <property type="component" value="Unassembled WGS sequence"/>
</dbReference>
<name>A0A7I8VTN6_9ANNE</name>
<feature type="region of interest" description="Disordered" evidence="2">
    <location>
        <begin position="2156"/>
        <end position="2201"/>
    </location>
</feature>
<protein>
    <submittedName>
        <fullName evidence="4">DgyrCDS7934</fullName>
    </submittedName>
</protein>
<dbReference type="OrthoDB" id="10072101at2759"/>
<dbReference type="GO" id="GO:0005509">
    <property type="term" value="F:calcium ion binding"/>
    <property type="evidence" value="ECO:0007669"/>
    <property type="project" value="InterPro"/>
</dbReference>
<feature type="coiled-coil region" evidence="1">
    <location>
        <begin position="1005"/>
        <end position="1052"/>
    </location>
</feature>
<gene>
    <name evidence="4" type="ORF">DGYR_LOCUS7569</name>
</gene>
<dbReference type="EMBL" id="CAJFCJ010000009">
    <property type="protein sequence ID" value="CAD5119307.1"/>
    <property type="molecule type" value="Genomic_DNA"/>
</dbReference>
<feature type="region of interest" description="Disordered" evidence="2">
    <location>
        <begin position="2222"/>
        <end position="2254"/>
    </location>
</feature>
<feature type="compositionally biased region" description="Basic and acidic residues" evidence="2">
    <location>
        <begin position="2336"/>
        <end position="2354"/>
    </location>
</feature>
<dbReference type="PROSITE" id="PS50222">
    <property type="entry name" value="EF_HAND_2"/>
    <property type="match status" value="1"/>
</dbReference>
<feature type="compositionally biased region" description="Basic residues" evidence="2">
    <location>
        <begin position="2355"/>
        <end position="2365"/>
    </location>
</feature>
<feature type="region of interest" description="Disordered" evidence="2">
    <location>
        <begin position="2272"/>
        <end position="2314"/>
    </location>
</feature>
<feature type="coiled-coil region" evidence="1">
    <location>
        <begin position="1637"/>
        <end position="1693"/>
    </location>
</feature>
<organism evidence="4 5">
    <name type="scientific">Dimorphilus gyrociliatus</name>
    <dbReference type="NCBI Taxonomy" id="2664684"/>
    <lineage>
        <taxon>Eukaryota</taxon>
        <taxon>Metazoa</taxon>
        <taxon>Spiralia</taxon>
        <taxon>Lophotrochozoa</taxon>
        <taxon>Annelida</taxon>
        <taxon>Polychaeta</taxon>
        <taxon>Polychaeta incertae sedis</taxon>
        <taxon>Dinophilidae</taxon>
        <taxon>Dimorphilus</taxon>
    </lineage>
</organism>
<keyword evidence="1" id="KW-0175">Coiled coil</keyword>
<feature type="compositionally biased region" description="Basic and acidic residues" evidence="2">
    <location>
        <begin position="2272"/>
        <end position="2296"/>
    </location>
</feature>
<accession>A0A7I8VTN6</accession>
<keyword evidence="5" id="KW-1185">Reference proteome</keyword>
<evidence type="ECO:0000259" key="3">
    <source>
        <dbReference type="PROSITE" id="PS50222"/>
    </source>
</evidence>
<feature type="coiled-coil region" evidence="1">
    <location>
        <begin position="500"/>
        <end position="530"/>
    </location>
</feature>
<evidence type="ECO:0000256" key="2">
    <source>
        <dbReference type="SAM" id="MobiDB-lite"/>
    </source>
</evidence>
<feature type="coiled-coil region" evidence="1">
    <location>
        <begin position="1338"/>
        <end position="1419"/>
    </location>
</feature>
<dbReference type="InterPro" id="IPR002048">
    <property type="entry name" value="EF_hand_dom"/>
</dbReference>
<feature type="domain" description="EF-hand" evidence="3">
    <location>
        <begin position="1"/>
        <end position="34"/>
    </location>
</feature>
<proteinExistence type="predicted"/>
<evidence type="ECO:0000313" key="5">
    <source>
        <dbReference type="Proteomes" id="UP000549394"/>
    </source>
</evidence>